<evidence type="ECO:0000313" key="3">
    <source>
        <dbReference type="Proteomes" id="UP000094819"/>
    </source>
</evidence>
<proteinExistence type="predicted"/>
<reference evidence="2 3" key="1">
    <citation type="submission" date="2016-06" db="EMBL/GenBank/DDBJ databases">
        <title>Evolution of pathogenesis and genome organization in the Tremellales.</title>
        <authorList>
            <person name="Cuomo C."/>
            <person name="Litvintseva A."/>
            <person name="Heitman J."/>
            <person name="Chen Y."/>
            <person name="Sun S."/>
            <person name="Springer D."/>
            <person name="Dromer F."/>
            <person name="Young S."/>
            <person name="Zeng Q."/>
            <person name="Chapman S."/>
            <person name="Gujja S."/>
            <person name="Saif S."/>
            <person name="Birren B."/>
        </authorList>
    </citation>
    <scope>NUCLEOTIDE SEQUENCE [LARGE SCALE GENOMIC DNA]</scope>
    <source>
        <strain evidence="2 3">CBS 7118</strain>
    </source>
</reference>
<sequence length="122" mass="13769">MSDWKFDVHQQTTDHTFDDERGQGSVRGMRGRYNKRGGSDECRLYPPAPLSSFVVDSGASDHMVVDWDLLTNVRDTHPVLILVGNGELLTSRQRGRLTIGLSVQQTPDTYRWSFHHGQAVLS</sequence>
<feature type="region of interest" description="Disordered" evidence="1">
    <location>
        <begin position="1"/>
        <end position="40"/>
    </location>
</feature>
<organism evidence="2 3">
    <name type="scientific">Cryptococcus wingfieldii CBS 7118</name>
    <dbReference type="NCBI Taxonomy" id="1295528"/>
    <lineage>
        <taxon>Eukaryota</taxon>
        <taxon>Fungi</taxon>
        <taxon>Dikarya</taxon>
        <taxon>Basidiomycota</taxon>
        <taxon>Agaricomycotina</taxon>
        <taxon>Tremellomycetes</taxon>
        <taxon>Tremellales</taxon>
        <taxon>Cryptococcaceae</taxon>
        <taxon>Cryptococcus</taxon>
    </lineage>
</organism>
<dbReference type="AlphaFoldDB" id="A0A1E3IJL8"/>
<dbReference type="Proteomes" id="UP000094819">
    <property type="component" value="Unassembled WGS sequence"/>
</dbReference>
<evidence type="ECO:0000256" key="1">
    <source>
        <dbReference type="SAM" id="MobiDB-lite"/>
    </source>
</evidence>
<dbReference type="OrthoDB" id="47885at2759"/>
<dbReference type="RefSeq" id="XP_019029341.1">
    <property type="nucleotide sequence ID" value="XM_019178640.1"/>
</dbReference>
<keyword evidence="3" id="KW-1185">Reference proteome</keyword>
<dbReference type="EMBL" id="AWGH01000024">
    <property type="protein sequence ID" value="ODN88783.1"/>
    <property type="molecule type" value="Genomic_DNA"/>
</dbReference>
<dbReference type="GeneID" id="30195797"/>
<name>A0A1E3IJL8_9TREE</name>
<evidence type="ECO:0000313" key="2">
    <source>
        <dbReference type="EMBL" id="ODN88783.1"/>
    </source>
</evidence>
<accession>A0A1E3IJL8</accession>
<gene>
    <name evidence="2" type="ORF">L198_06585</name>
</gene>
<comment type="caution">
    <text evidence="2">The sequence shown here is derived from an EMBL/GenBank/DDBJ whole genome shotgun (WGS) entry which is preliminary data.</text>
</comment>
<protein>
    <submittedName>
        <fullName evidence="2">Uncharacterized protein</fullName>
    </submittedName>
</protein>